<comment type="caution">
    <text evidence="5">The sequence shown here is derived from an EMBL/GenBank/DDBJ whole genome shotgun (WGS) entry which is preliminary data.</text>
</comment>
<dbReference type="SUPFAM" id="SSF54211">
    <property type="entry name" value="Ribosomal protein S5 domain 2-like"/>
    <property type="match status" value="1"/>
</dbReference>
<accession>A0A369KTD1</accession>
<dbReference type="SUPFAM" id="SSF52540">
    <property type="entry name" value="P-loop containing nucleoside triphosphate hydrolases"/>
    <property type="match status" value="1"/>
</dbReference>
<evidence type="ECO:0000256" key="3">
    <source>
        <dbReference type="SAM" id="MobiDB-lite"/>
    </source>
</evidence>
<keyword evidence="6" id="KW-1185">Reference proteome</keyword>
<dbReference type="InterPro" id="IPR008269">
    <property type="entry name" value="Lon_proteolytic"/>
</dbReference>
<dbReference type="PROSITE" id="PS51786">
    <property type="entry name" value="LON_PROTEOLYTIC"/>
    <property type="match status" value="1"/>
</dbReference>
<dbReference type="InterPro" id="IPR014721">
    <property type="entry name" value="Ribsml_uS5_D2-typ_fold_subgr"/>
</dbReference>
<dbReference type="Pfam" id="PF20437">
    <property type="entry name" value="LonC_helical"/>
    <property type="match status" value="1"/>
</dbReference>
<evidence type="ECO:0000256" key="2">
    <source>
        <dbReference type="PROSITE-ProRule" id="PRU01122"/>
    </source>
</evidence>
<dbReference type="InterPro" id="IPR027417">
    <property type="entry name" value="P-loop_NTPase"/>
</dbReference>
<protein>
    <recommendedName>
        <fullName evidence="2">endopeptidase La</fullName>
        <ecNumber evidence="2">3.4.21.53</ecNumber>
    </recommendedName>
</protein>
<keyword evidence="2" id="KW-0720">Serine protease</keyword>
<dbReference type="InterPro" id="IPR046844">
    <property type="entry name" value="Lon-like_helical"/>
</dbReference>
<reference evidence="5" key="1">
    <citation type="submission" date="2018-04" db="EMBL/GenBank/DDBJ databases">
        <title>Draft genome sequence of the Candidatus Spirobacillus cienkowskii, a pathogen of freshwater Daphnia species, reconstructed from hemolymph metagenomic reads.</title>
        <authorList>
            <person name="Bresciani L."/>
            <person name="Lemos L.N."/>
            <person name="Wale N."/>
            <person name="Lin J.Y."/>
            <person name="Fernandes G.R."/>
            <person name="Duffy M.A."/>
            <person name="Rodrigues J.M."/>
        </authorList>
    </citation>
    <scope>NUCLEOTIDE SEQUENCE [LARGE SCALE GENOMIC DNA]</scope>
    <source>
        <strain evidence="5">Binning01</strain>
    </source>
</reference>
<gene>
    <name evidence="5" type="ORF">DCC88_04230</name>
</gene>
<proteinExistence type="inferred from homology"/>
<dbReference type="Gene3D" id="1.10.8.60">
    <property type="match status" value="1"/>
</dbReference>
<feature type="region of interest" description="Disordered" evidence="3">
    <location>
        <begin position="829"/>
        <end position="859"/>
    </location>
</feature>
<dbReference type="EMBL" id="QOVW01000058">
    <property type="protein sequence ID" value="RDB36640.1"/>
    <property type="molecule type" value="Genomic_DNA"/>
</dbReference>
<keyword evidence="2" id="KW-0378">Hydrolase</keyword>
<dbReference type="GO" id="GO:0006508">
    <property type="term" value="P:proteolysis"/>
    <property type="evidence" value="ECO:0007669"/>
    <property type="project" value="UniProtKB-KW"/>
</dbReference>
<dbReference type="InterPro" id="IPR027065">
    <property type="entry name" value="Lon_Prtase"/>
</dbReference>
<dbReference type="EC" id="3.4.21.53" evidence="2"/>
<dbReference type="GO" id="GO:0030163">
    <property type="term" value="P:protein catabolic process"/>
    <property type="evidence" value="ECO:0007669"/>
    <property type="project" value="InterPro"/>
</dbReference>
<dbReference type="PANTHER" id="PTHR10046">
    <property type="entry name" value="ATP DEPENDENT LON PROTEASE FAMILY MEMBER"/>
    <property type="match status" value="1"/>
</dbReference>
<evidence type="ECO:0000256" key="1">
    <source>
        <dbReference type="ARBA" id="ARBA00022670"/>
    </source>
</evidence>
<evidence type="ECO:0000313" key="6">
    <source>
        <dbReference type="Proteomes" id="UP000253934"/>
    </source>
</evidence>
<dbReference type="Proteomes" id="UP000253934">
    <property type="component" value="Unassembled WGS sequence"/>
</dbReference>
<dbReference type="Pfam" id="PF05362">
    <property type="entry name" value="Lon_C"/>
    <property type="match status" value="1"/>
</dbReference>
<feature type="compositionally biased region" description="Basic residues" evidence="3">
    <location>
        <begin position="835"/>
        <end position="859"/>
    </location>
</feature>
<feature type="active site" evidence="2">
    <location>
        <position position="738"/>
    </location>
</feature>
<evidence type="ECO:0000313" key="5">
    <source>
        <dbReference type="EMBL" id="RDB36640.1"/>
    </source>
</evidence>
<dbReference type="GO" id="GO:0005524">
    <property type="term" value="F:ATP binding"/>
    <property type="evidence" value="ECO:0007669"/>
    <property type="project" value="UniProtKB-KW"/>
</dbReference>
<dbReference type="Gene3D" id="3.30.230.10">
    <property type="match status" value="1"/>
</dbReference>
<keyword evidence="5" id="KW-0547">Nucleotide-binding</keyword>
<dbReference type="Pfam" id="PF20436">
    <property type="entry name" value="LonB_AAA-LID"/>
    <property type="match status" value="1"/>
</dbReference>
<dbReference type="InterPro" id="IPR046843">
    <property type="entry name" value="LonB_AAA-LID"/>
</dbReference>
<dbReference type="GO" id="GO:0004176">
    <property type="term" value="F:ATP-dependent peptidase activity"/>
    <property type="evidence" value="ECO:0007669"/>
    <property type="project" value="UniProtKB-UniRule"/>
</dbReference>
<evidence type="ECO:0000259" key="4">
    <source>
        <dbReference type="PROSITE" id="PS51786"/>
    </source>
</evidence>
<feature type="active site" evidence="2">
    <location>
        <position position="695"/>
    </location>
</feature>
<name>A0A369KTD1_9BACT</name>
<comment type="catalytic activity">
    <reaction evidence="2">
        <text>Hydrolysis of proteins in presence of ATP.</text>
        <dbReference type="EC" id="3.4.21.53"/>
    </reaction>
</comment>
<keyword evidence="5" id="KW-0067">ATP-binding</keyword>
<feature type="domain" description="Lon proteolytic" evidence="4">
    <location>
        <begin position="605"/>
        <end position="800"/>
    </location>
</feature>
<dbReference type="Gene3D" id="3.40.50.300">
    <property type="entry name" value="P-loop containing nucleotide triphosphate hydrolases"/>
    <property type="match status" value="2"/>
</dbReference>
<dbReference type="PRINTS" id="PR00830">
    <property type="entry name" value="ENDOLAPTASE"/>
</dbReference>
<dbReference type="Pfam" id="PF13654">
    <property type="entry name" value="AAA_32"/>
    <property type="match status" value="1"/>
</dbReference>
<dbReference type="InterPro" id="IPR020568">
    <property type="entry name" value="Ribosomal_Su5_D2-typ_SF"/>
</dbReference>
<keyword evidence="1 2" id="KW-0645">Protease</keyword>
<dbReference type="GO" id="GO:0004252">
    <property type="term" value="F:serine-type endopeptidase activity"/>
    <property type="evidence" value="ECO:0007669"/>
    <property type="project" value="UniProtKB-UniRule"/>
</dbReference>
<sequence length="859" mass="97359">MKKTKNKNTSTSLTKTILEQRDEQFPIDLKINKSSLLFRRLNADEVYRTCEESLVEIDKHKKSEPNYDIISQVRAVRAINLGLGIQKPGYNIYVAGVQGTGKTSVIRSFLKKTAENCPTPGDWIYVYNFKNPESPHAMELKTGFAKRFKKQMDELMEQLTVELVDAFQSEEYETNVNSTVNASNEKKAKLFNELEKAAKSKNFGVKSTRMGIVTVPIIDGKPLSEKDYSELNDEQKEKIEAERNLLEPEVLDFARKVRSIENDTKNKLEELQSELGDYVVSQALIPFLKEYETEKNILEYLDEVKKHLLENLNDFLPDDDESDSESEEVAAATSYHLKKGDPHLPYRINVFVDNTEIKGAPIIIENNPTFYNLFGKIEKNIEYGVYTTDFKMIKAGSLARANGGYLVLHALDVLRAPQVWDTLKRVVKNQKLFIEDLGEQFSILATSGLRPEPIPLNVKIILIGSDWIYRMLYQHDEDFNKIFKIKADFDAQMDRSQKTIDDYIEFISTRTKVENLLPFDESGIAAIVEFGSRIVDDQDKLTTRFSLIKDITIEADFMAKEYKSKKVSRKHVEKAIDERYSRSAAIEDHIIEMLKRKDIIISTNSRRVGEINGLAVYSLGDLSFGVPTRITCRTYKGKPGILNIEREASLSGKLHNKGVSILTSWINATFARKAPAHIAATICFEQNYNGVDGDSATLAELCLILSTIANIPIDQGIGVTGSVNQFGEVQPIGGVNEKIEGFFKTCQLQGLTGRNGCIIPVQNIKHLMLNRTVREAVEKKQFHIWPVAKAEDAFELLTGFATGKWDEKKGRFDEGSAFDKIYKVLHQKSDEKKTKSPQKKKSSLTSKTKSKPKTRKTKK</sequence>
<dbReference type="AlphaFoldDB" id="A0A369KTD1"/>
<comment type="similarity">
    <text evidence="2">Belongs to the peptidase S16 family.</text>
</comment>
<organism evidence="5 6">
    <name type="scientific">Spirobacillus cienkowskii</name>
    <dbReference type="NCBI Taxonomy" id="495820"/>
    <lineage>
        <taxon>Bacteria</taxon>
        <taxon>Pseudomonadati</taxon>
        <taxon>Bdellovibrionota</taxon>
        <taxon>Oligoflexia</taxon>
        <taxon>Silvanigrellales</taxon>
        <taxon>Spirobacillus</taxon>
    </lineage>
</organism>
<dbReference type="InterPro" id="IPR041699">
    <property type="entry name" value="AAA_32"/>
</dbReference>